<organism evidence="2 3">
    <name type="scientific">Thiothrix litoralis</name>
    <dbReference type="NCBI Taxonomy" id="2891210"/>
    <lineage>
        <taxon>Bacteria</taxon>
        <taxon>Pseudomonadati</taxon>
        <taxon>Pseudomonadota</taxon>
        <taxon>Gammaproteobacteria</taxon>
        <taxon>Thiotrichales</taxon>
        <taxon>Thiotrichaceae</taxon>
        <taxon>Thiothrix</taxon>
    </lineage>
</organism>
<feature type="domain" description="DUF5615" evidence="1">
    <location>
        <begin position="1"/>
        <end position="102"/>
    </location>
</feature>
<evidence type="ECO:0000313" key="3">
    <source>
        <dbReference type="Proteomes" id="UP000672039"/>
    </source>
</evidence>
<gene>
    <name evidence="2" type="ORF">J9253_18345</name>
</gene>
<dbReference type="EMBL" id="CP072801">
    <property type="protein sequence ID" value="QTR45923.1"/>
    <property type="molecule type" value="Genomic_DNA"/>
</dbReference>
<dbReference type="InterPro" id="IPR041049">
    <property type="entry name" value="DUF5615"/>
</dbReference>
<evidence type="ECO:0000313" key="2">
    <source>
        <dbReference type="EMBL" id="QTR45923.1"/>
    </source>
</evidence>
<protein>
    <submittedName>
        <fullName evidence="2">DUF5615 family PIN-like protein</fullName>
    </submittedName>
</protein>
<dbReference type="Pfam" id="PF18480">
    <property type="entry name" value="DUF5615"/>
    <property type="match status" value="1"/>
</dbReference>
<sequence>MKFLVDAHLPRKLAIQLKDMGYDTRHTLGLPLGNRTTDQFINELSIAEQRIVITKDSDFVDSFWLQDQPWKLLLVSTGNIRNDELKALFSNNMERIQAGFAEFRFIELTHDRLIFHV</sequence>
<reference evidence="2 3" key="1">
    <citation type="submission" date="2021-04" db="EMBL/GenBank/DDBJ databases">
        <title>Genomics, taxonomy and metabolism of representatives of sulfur bacteria of the genus Thiothrix: Thiothrix fructosivorans QT, Thiothrix unzii A1T and three new species, Thiothrix subterranea sp. nov., Thiothrix litoralis sp. nov. and 'Candidatus Thiothrix anitrata' sp. nov.</title>
        <authorList>
            <person name="Ravin N.V."/>
            <person name="Smolyakov D."/>
            <person name="Rudenko T.S."/>
            <person name="Mardanov A.V."/>
            <person name="Beletsky A.V."/>
            <person name="Markov N.D."/>
            <person name="Fomenkov A.I."/>
            <person name="Roberts R.J."/>
            <person name="Karnachuk O.V."/>
            <person name="Novikov A."/>
            <person name="Grabovich M.Y."/>
        </authorList>
    </citation>
    <scope>NUCLEOTIDE SEQUENCE [LARGE SCALE GENOMIC DNA]</scope>
    <source>
        <strain evidence="2 3">AS</strain>
    </source>
</reference>
<evidence type="ECO:0000259" key="1">
    <source>
        <dbReference type="Pfam" id="PF18480"/>
    </source>
</evidence>
<accession>A0ABX7WUL0</accession>
<proteinExistence type="predicted"/>
<dbReference type="RefSeq" id="WP_210222301.1">
    <property type="nucleotide sequence ID" value="NZ_CP072801.1"/>
</dbReference>
<dbReference type="Proteomes" id="UP000672039">
    <property type="component" value="Chromosome"/>
</dbReference>
<name>A0ABX7WUL0_9GAMM</name>
<keyword evidence="3" id="KW-1185">Reference proteome</keyword>